<gene>
    <name evidence="1" type="ORF">B4U80_11866</name>
</gene>
<dbReference type="SUPFAM" id="SSF81296">
    <property type="entry name" value="E set domains"/>
    <property type="match status" value="1"/>
</dbReference>
<dbReference type="Gene3D" id="2.60.40.10">
    <property type="entry name" value="Immunoglobulins"/>
    <property type="match status" value="1"/>
</dbReference>
<dbReference type="InterPro" id="IPR050779">
    <property type="entry name" value="Transglutaminase"/>
</dbReference>
<proteinExistence type="predicted"/>
<organism evidence="1 2">
    <name type="scientific">Leptotrombidium deliense</name>
    <dbReference type="NCBI Taxonomy" id="299467"/>
    <lineage>
        <taxon>Eukaryota</taxon>
        <taxon>Metazoa</taxon>
        <taxon>Ecdysozoa</taxon>
        <taxon>Arthropoda</taxon>
        <taxon>Chelicerata</taxon>
        <taxon>Arachnida</taxon>
        <taxon>Acari</taxon>
        <taxon>Acariformes</taxon>
        <taxon>Trombidiformes</taxon>
        <taxon>Prostigmata</taxon>
        <taxon>Anystina</taxon>
        <taxon>Parasitengona</taxon>
        <taxon>Trombiculoidea</taxon>
        <taxon>Trombiculidae</taxon>
        <taxon>Leptotrombidium</taxon>
    </lineage>
</organism>
<dbReference type="PANTHER" id="PTHR11590:SF40">
    <property type="entry name" value="HEMOCYTE PROTEIN-GLUTAMINE GAMMA-GLUTAMYLTRANSFERASE-LIKE PROTEIN"/>
    <property type="match status" value="1"/>
</dbReference>
<dbReference type="InterPro" id="IPR036985">
    <property type="entry name" value="Transglutaminase-like_sf"/>
</dbReference>
<dbReference type="Proteomes" id="UP000288716">
    <property type="component" value="Unassembled WGS sequence"/>
</dbReference>
<name>A0A443S1H9_9ACAR</name>
<dbReference type="EMBL" id="NCKV01012371">
    <property type="protein sequence ID" value="RWS21407.1"/>
    <property type="molecule type" value="Genomic_DNA"/>
</dbReference>
<sequence length="128" mass="15226">TSQGIYNIYIPSKSKTSWEAKFKLRANVIDVAIKLPANVPVGFWNLNIYTYRQNLQQFKVYQVRDILILFNPWSPYDSVYYPRANELNEYVMNEEGYVITGDQSASDKKYWIYGQVIKYFNFKVYNFT</sequence>
<dbReference type="InterPro" id="IPR013783">
    <property type="entry name" value="Ig-like_fold"/>
</dbReference>
<evidence type="ECO:0000313" key="2">
    <source>
        <dbReference type="Proteomes" id="UP000288716"/>
    </source>
</evidence>
<dbReference type="VEuPathDB" id="VectorBase:LDEU010633"/>
<accession>A0A443S1H9</accession>
<dbReference type="OrthoDB" id="437511at2759"/>
<dbReference type="Gene3D" id="3.90.260.10">
    <property type="entry name" value="Transglutaminase-like"/>
    <property type="match status" value="1"/>
</dbReference>
<dbReference type="GO" id="GO:0003810">
    <property type="term" value="F:protein-glutamine gamma-glutamyltransferase activity"/>
    <property type="evidence" value="ECO:0007669"/>
    <property type="project" value="TreeGrafter"/>
</dbReference>
<dbReference type="InterPro" id="IPR014756">
    <property type="entry name" value="Ig_E-set"/>
</dbReference>
<protein>
    <submittedName>
        <fullName evidence="1">Protein-glutamine gamma-glutamyltransferase K-like protein</fullName>
    </submittedName>
</protein>
<keyword evidence="1" id="KW-0808">Transferase</keyword>
<dbReference type="AlphaFoldDB" id="A0A443S1H9"/>
<feature type="non-terminal residue" evidence="1">
    <location>
        <position position="1"/>
    </location>
</feature>
<keyword evidence="2" id="KW-1185">Reference proteome</keyword>
<dbReference type="PANTHER" id="PTHR11590">
    <property type="entry name" value="PROTEIN-GLUTAMINE GAMMA-GLUTAMYLTRANSFERASE"/>
    <property type="match status" value="1"/>
</dbReference>
<reference evidence="1 2" key="1">
    <citation type="journal article" date="2018" name="Gigascience">
        <title>Genomes of trombidid mites reveal novel predicted allergens and laterally-transferred genes associated with secondary metabolism.</title>
        <authorList>
            <person name="Dong X."/>
            <person name="Chaisiri K."/>
            <person name="Xia D."/>
            <person name="Armstrong S.D."/>
            <person name="Fang Y."/>
            <person name="Donnelly M.J."/>
            <person name="Kadowaki T."/>
            <person name="McGarry J.W."/>
            <person name="Darby A.C."/>
            <person name="Makepeace B.L."/>
        </authorList>
    </citation>
    <scope>NUCLEOTIDE SEQUENCE [LARGE SCALE GENOMIC DNA]</scope>
    <source>
        <strain evidence="1">UoL-UT</strain>
    </source>
</reference>
<evidence type="ECO:0000313" key="1">
    <source>
        <dbReference type="EMBL" id="RWS21407.1"/>
    </source>
</evidence>
<comment type="caution">
    <text evidence="1">The sequence shown here is derived from an EMBL/GenBank/DDBJ whole genome shotgun (WGS) entry which is preliminary data.</text>
</comment>